<comment type="caution">
    <text evidence="1">The sequence shown here is derived from an EMBL/GenBank/DDBJ whole genome shotgun (WGS) entry which is preliminary data.</text>
</comment>
<protein>
    <submittedName>
        <fullName evidence="1">Uncharacterized protein</fullName>
    </submittedName>
</protein>
<dbReference type="AlphaFoldDB" id="A0ABD5C701"/>
<reference evidence="1 2" key="1">
    <citation type="submission" date="2022-07" db="EMBL/GenBank/DDBJ databases">
        <title>The wastewater resistome of Residential Aged Care Facilities indicates a role of antimicrobial stewardship in reducing resistance.</title>
        <authorList>
            <person name="Sapula S."/>
            <person name="Hart B.J."/>
            <person name="Henrietta V."/>
            <person name="Amsalu A."/>
            <person name="Jon W."/>
            <person name="Siderius N."/>
            <person name="Nguyen L."/>
            <person name="Turnidge J."/>
            <person name="Gerber C."/>
        </authorList>
    </citation>
    <scope>NUCLEOTIDE SEQUENCE [LARGE SCALE GENOMIC DNA]</scope>
    <source>
        <strain evidence="1 2">ECA685</strain>
    </source>
</reference>
<evidence type="ECO:0000313" key="1">
    <source>
        <dbReference type="EMBL" id="MDR6047703.1"/>
    </source>
</evidence>
<dbReference type="RefSeq" id="WP_160955733.1">
    <property type="nucleotide sequence ID" value="NZ_JACZNG010000125.1"/>
</dbReference>
<proteinExistence type="predicted"/>
<dbReference type="Proteomes" id="UP001247581">
    <property type="component" value="Unassembled WGS sequence"/>
</dbReference>
<accession>A0ABD5C701</accession>
<evidence type="ECO:0000313" key="2">
    <source>
        <dbReference type="Proteomes" id="UP001247581"/>
    </source>
</evidence>
<organism evidence="1 2">
    <name type="scientific">Escherichia coli</name>
    <dbReference type="NCBI Taxonomy" id="562"/>
    <lineage>
        <taxon>Bacteria</taxon>
        <taxon>Pseudomonadati</taxon>
        <taxon>Pseudomonadota</taxon>
        <taxon>Gammaproteobacteria</taxon>
        <taxon>Enterobacterales</taxon>
        <taxon>Enterobacteriaceae</taxon>
        <taxon>Escherichia</taxon>
    </lineage>
</organism>
<gene>
    <name evidence="1" type="ORF">NQD80_18090</name>
</gene>
<name>A0ABD5C701_ECOLX</name>
<sequence>MSRQEAATQLFMSAPPASIDVVIEQLERDAQAAGIDIHTISVMAACYVIE</sequence>
<dbReference type="EMBL" id="JANIDP010000057">
    <property type="protein sequence ID" value="MDR6047703.1"/>
    <property type="molecule type" value="Genomic_DNA"/>
</dbReference>